<evidence type="ECO:0000313" key="6">
    <source>
        <dbReference type="Proteomes" id="UP000267078"/>
    </source>
</evidence>
<reference evidence="5 6" key="1">
    <citation type="submission" date="2018-08" db="EMBL/GenBank/DDBJ databases">
        <title>Recombination of ecologically and evolutionarily significant loci maintains genetic cohesion in the Pseudomonas syringae species complex.</title>
        <authorList>
            <person name="Dillon M."/>
            <person name="Thakur S."/>
            <person name="Almeida R.N.D."/>
            <person name="Weir B.S."/>
            <person name="Guttman D.S."/>
        </authorList>
    </citation>
    <scope>NUCLEOTIDE SEQUENCE [LARGE SCALE GENOMIC DNA]</scope>
    <source>
        <strain evidence="5 6">1449B</strain>
    </source>
</reference>
<dbReference type="InterPro" id="IPR021531">
    <property type="entry name" value="Tla3_N"/>
</dbReference>
<comment type="caution">
    <text evidence="5">The sequence shown here is derived from an EMBL/GenBank/DDBJ whole genome shotgun (WGS) entry which is preliminary data.</text>
</comment>
<evidence type="ECO:0000313" key="5">
    <source>
        <dbReference type="EMBL" id="RMU82226.1"/>
    </source>
</evidence>
<name>A0A7Z6UNJ4_PSESH</name>
<protein>
    <submittedName>
        <fullName evidence="5">Super protein</fullName>
    </submittedName>
</protein>
<feature type="transmembrane region" description="Helical" evidence="2">
    <location>
        <begin position="42"/>
        <end position="62"/>
    </location>
</feature>
<feature type="transmembrane region" description="Helical" evidence="2">
    <location>
        <begin position="77"/>
        <end position="98"/>
    </location>
</feature>
<dbReference type="AlphaFoldDB" id="A0A7Z6UNJ4"/>
<dbReference type="EMBL" id="RBUI01000192">
    <property type="protein sequence ID" value="RMU82226.1"/>
    <property type="molecule type" value="Genomic_DNA"/>
</dbReference>
<gene>
    <name evidence="5" type="ORF">ALP21_101146</name>
</gene>
<dbReference type="Pfam" id="PF11394">
    <property type="entry name" value="Tla3_N"/>
    <property type="match status" value="1"/>
</dbReference>
<sequence>MSALKFSASHTPTFGRPCFKCGSCRMKGRQSTSLIRPSLKPYLGIASVLLILWTGFVLFVYYKTQESNMKLIDMGTVLRWSIAVVLGTALLAYSGHWWGKAIAHERAEFVAYKTKIMAQASEQEATQKRTYALEIRGVGIGIYHDHQSEIWKLIKKKSNNFVSIYSRDPKDYDASVDSRETSRDIKVRVAFQHSADASVAYWPIPVFAIAPPKQPSDVGAADNIVNGRNAATLGVTLFLWQDADNTTQAQSMIERLYNFFDENQQVPQALIVSEDGDVTRNGLRVAGTPGLQHGQVVPTIYESMTGLLVTRSDRVDRYIRPYAIDEAENNQNKNTDLGKLWAFYWNRDDAFTEQYENEQSAKGVVIPKSPGTMSTAYWQSQLPTLWKTISNRGPGNFEPSPWLPIRWGQHQVKEFDAAPVLGYLHRPIKAPMQDEQGKRLKPALQAKALQAAWVQALHTLPEGQKPVRVFYDSTNNPESEIALNNALHDLNKDGHGLELGNVEEGYDIGRRLGNTGVSGALVEINLATIASYKDGGVSAVVYAGTDGSLTVQMVRPPDDARKAKNSQNRGADPFTLGSP</sequence>
<dbReference type="Proteomes" id="UP000267078">
    <property type="component" value="Unassembled WGS sequence"/>
</dbReference>
<feature type="domain" description="Type VI lipase adapter protein Tla3 C-terminal" evidence="4">
    <location>
        <begin position="421"/>
        <end position="556"/>
    </location>
</feature>
<dbReference type="InterPro" id="IPR048303">
    <property type="entry name" value="Tla3_C"/>
</dbReference>
<organism evidence="5 6">
    <name type="scientific">Pseudomonas savastanoi pv. phaseolicola</name>
    <name type="common">Pseudomonas syringae pv. phaseolicola</name>
    <dbReference type="NCBI Taxonomy" id="319"/>
    <lineage>
        <taxon>Bacteria</taxon>
        <taxon>Pseudomonadati</taxon>
        <taxon>Pseudomonadota</taxon>
        <taxon>Gammaproteobacteria</taxon>
        <taxon>Pseudomonadales</taxon>
        <taxon>Pseudomonadaceae</taxon>
        <taxon>Pseudomonas</taxon>
    </lineage>
</organism>
<evidence type="ECO:0000256" key="1">
    <source>
        <dbReference type="SAM" id="MobiDB-lite"/>
    </source>
</evidence>
<keyword evidence="2" id="KW-0812">Transmembrane</keyword>
<evidence type="ECO:0000259" key="3">
    <source>
        <dbReference type="Pfam" id="PF11394"/>
    </source>
</evidence>
<feature type="region of interest" description="Disordered" evidence="1">
    <location>
        <begin position="555"/>
        <end position="579"/>
    </location>
</feature>
<accession>A0A7Z6UNJ4</accession>
<evidence type="ECO:0000259" key="4">
    <source>
        <dbReference type="Pfam" id="PF20995"/>
    </source>
</evidence>
<feature type="domain" description="Type VI lipase adapter protein Tla3 N-terminal" evidence="3">
    <location>
        <begin position="131"/>
        <end position="288"/>
    </location>
</feature>
<evidence type="ECO:0000256" key="2">
    <source>
        <dbReference type="SAM" id="Phobius"/>
    </source>
</evidence>
<keyword evidence="2" id="KW-0472">Membrane</keyword>
<dbReference type="Pfam" id="PF20995">
    <property type="entry name" value="Tla3_C"/>
    <property type="match status" value="1"/>
</dbReference>
<keyword evidence="2" id="KW-1133">Transmembrane helix</keyword>
<proteinExistence type="predicted"/>